<sequence>MRRAQSNSVIAGCADVRVPLAHVKSNGLPILARAKLSALRARGKSLAGYSPPSSLR</sequence>
<dbReference type="Proteomes" id="UP000490980">
    <property type="component" value="Unassembled WGS sequence"/>
</dbReference>
<comment type="caution">
    <text evidence="1">The sequence shown here is derived from an EMBL/GenBank/DDBJ whole genome shotgun (WGS) entry which is preliminary data.</text>
</comment>
<evidence type="ECO:0000313" key="2">
    <source>
        <dbReference type="Proteomes" id="UP000490980"/>
    </source>
</evidence>
<accession>A0A7X5ZHD6</accession>
<organism evidence="1 2">
    <name type="scientific">Luteibacter anthropi</name>
    <dbReference type="NCBI Taxonomy" id="564369"/>
    <lineage>
        <taxon>Bacteria</taxon>
        <taxon>Pseudomonadati</taxon>
        <taxon>Pseudomonadota</taxon>
        <taxon>Gammaproteobacteria</taxon>
        <taxon>Lysobacterales</taxon>
        <taxon>Rhodanobacteraceae</taxon>
        <taxon>Luteibacter</taxon>
    </lineage>
</organism>
<name>A0A7X5ZHD6_9GAMM</name>
<dbReference type="EMBL" id="JAARLZ010000002">
    <property type="protein sequence ID" value="NII05631.1"/>
    <property type="molecule type" value="Genomic_DNA"/>
</dbReference>
<gene>
    <name evidence="1" type="ORF">HBF25_04395</name>
</gene>
<keyword evidence="2" id="KW-1185">Reference proteome</keyword>
<evidence type="ECO:0000313" key="1">
    <source>
        <dbReference type="EMBL" id="NII05631.1"/>
    </source>
</evidence>
<reference evidence="1 2" key="1">
    <citation type="submission" date="2020-03" db="EMBL/GenBank/DDBJ databases">
        <authorList>
            <person name="Lai Q."/>
        </authorList>
    </citation>
    <scope>NUCLEOTIDE SEQUENCE [LARGE SCALE GENOMIC DNA]</scope>
    <source>
        <strain evidence="1 2">CCUG 25036</strain>
    </source>
</reference>
<dbReference type="AlphaFoldDB" id="A0A7X5ZHD6"/>
<dbReference type="RefSeq" id="WP_166946725.1">
    <property type="nucleotide sequence ID" value="NZ_CP077072.1"/>
</dbReference>
<protein>
    <submittedName>
        <fullName evidence="1">Uncharacterized protein</fullName>
    </submittedName>
</protein>
<proteinExistence type="predicted"/>